<feature type="region of interest" description="Disordered" evidence="4">
    <location>
        <begin position="393"/>
        <end position="486"/>
    </location>
</feature>
<feature type="region of interest" description="Disordered" evidence="4">
    <location>
        <begin position="802"/>
        <end position="837"/>
    </location>
</feature>
<dbReference type="SUPFAM" id="SSF56112">
    <property type="entry name" value="Protein kinase-like (PK-like)"/>
    <property type="match status" value="1"/>
</dbReference>
<dbReference type="GO" id="GO:0004674">
    <property type="term" value="F:protein serine/threonine kinase activity"/>
    <property type="evidence" value="ECO:0007669"/>
    <property type="project" value="UniProtKB-KW"/>
</dbReference>
<accession>A0A1C7MBI7</accession>
<name>A0A1C7MBI7_GRIFR</name>
<evidence type="ECO:0000256" key="2">
    <source>
        <dbReference type="ARBA" id="ARBA00022679"/>
    </source>
</evidence>
<reference evidence="7 8" key="1">
    <citation type="submission" date="2016-03" db="EMBL/GenBank/DDBJ databases">
        <title>Whole genome sequencing of Grifola frondosa 9006-11.</title>
        <authorList>
            <person name="Min B."/>
            <person name="Park H."/>
            <person name="Kim J.-G."/>
            <person name="Cho H."/>
            <person name="Oh Y.-L."/>
            <person name="Kong W.-S."/>
            <person name="Choi I.-G."/>
        </authorList>
    </citation>
    <scope>NUCLEOTIDE SEQUENCE [LARGE SCALE GENOMIC DNA]</scope>
    <source>
        <strain evidence="7 8">9006-11</strain>
    </source>
</reference>
<dbReference type="OrthoDB" id="301415at2759"/>
<dbReference type="InterPro" id="IPR011009">
    <property type="entry name" value="Kinase-like_dom_sf"/>
</dbReference>
<dbReference type="InterPro" id="IPR004166">
    <property type="entry name" value="a-kinase_dom"/>
</dbReference>
<keyword evidence="5" id="KW-0472">Membrane</keyword>
<protein>
    <recommendedName>
        <fullName evidence="6">Alpha-type protein kinase domain-containing protein</fullName>
    </recommendedName>
</protein>
<evidence type="ECO:0000313" key="8">
    <source>
        <dbReference type="Proteomes" id="UP000092993"/>
    </source>
</evidence>
<keyword evidence="3" id="KW-0418">Kinase</keyword>
<keyword evidence="8" id="KW-1185">Reference proteome</keyword>
<keyword evidence="5" id="KW-1133">Transmembrane helix</keyword>
<keyword evidence="1" id="KW-0723">Serine/threonine-protein kinase</keyword>
<gene>
    <name evidence="7" type="ORF">A0H81_05045</name>
</gene>
<organism evidence="7 8">
    <name type="scientific">Grifola frondosa</name>
    <name type="common">Maitake</name>
    <name type="synonym">Polyporus frondosus</name>
    <dbReference type="NCBI Taxonomy" id="5627"/>
    <lineage>
        <taxon>Eukaryota</taxon>
        <taxon>Fungi</taxon>
        <taxon>Dikarya</taxon>
        <taxon>Basidiomycota</taxon>
        <taxon>Agaricomycotina</taxon>
        <taxon>Agaricomycetes</taxon>
        <taxon>Polyporales</taxon>
        <taxon>Grifolaceae</taxon>
        <taxon>Grifola</taxon>
    </lineage>
</organism>
<dbReference type="SMART" id="SM00811">
    <property type="entry name" value="Alpha_kinase"/>
    <property type="match status" value="1"/>
</dbReference>
<dbReference type="Proteomes" id="UP000092993">
    <property type="component" value="Unassembled WGS sequence"/>
</dbReference>
<keyword evidence="2" id="KW-0808">Transferase</keyword>
<feature type="region of interest" description="Disordered" evidence="4">
    <location>
        <begin position="178"/>
        <end position="198"/>
    </location>
</feature>
<sequence>MSITANRNESYVLRTTHSLVLLMPFIVASVLFHLSNFALCVTIFMSTNDEFFTPGKPPPQFQICPRCGPDHPYGLEVTMTYVPGPIGKPGRMCCPGCVAYYECKRRGRDGVMDGQTNIDANTFTEVNDHQLVKASSASQRGESSAYPISRFPMQRTTSIPPVLAPFAKMSPNPNLNPHYPIEHSSYATSNRSSGSSMLPPPVPHANSGGYTGSHKNYANHKSKMLHQAFSYQRMVTISFALHYLKPEGKSGTSLVGNIERDHQVLPSISRTDLRATAISVLTPLWTEWSQGFAFPTDAMEMYKAPKLLLYDPKNPTADPDEPVINQFFWRLPTGNAPPKFSGATRITILLVIKTELHEEILEWKERISEGQTEDAALNGIDGDDEFNQVFQAATGLNKSKKKRALTTATSNDSRRKRPAPPLFADDSDDNVTPLPELPPNATSSMENSARGATLNSRKTMHADEDLNTDGYDSNRPTVQSSVSKVHSSSFSRSMANVSDSANATNLQFTQPDVDKVKRALQAQKGVRRQAGSLLKHDALDVQLFPIPSVSFHSLVESGQHRFVINKSDMTNRTLVKLLVNADSKAMIGSAGAFKTCHAAHLESAPLSPVTTHSILSTSNIVAKRCFFRPPATSSTASSSRARPRQRFATRDELEKMLDEANCLYWGIALMNLLYEFTDDFLSRKRHAQEDLRDIPRLRFVRAGLAIPQDKSGAVYLLEERIVGKFVKYIANSSPRPVENLPSDADRADDLLTDCQIITSSDYVTNFGEGNLAHAFDQFEDDHQCNEYCIYFGLSKFSGSTTTSSQSSGHNVTKGKGRYTTVTPSDMDLGTTSRNLVE</sequence>
<feature type="transmembrane region" description="Helical" evidence="5">
    <location>
        <begin position="21"/>
        <end position="45"/>
    </location>
</feature>
<dbReference type="EMBL" id="LUGG01000005">
    <property type="protein sequence ID" value="OBZ74265.1"/>
    <property type="molecule type" value="Genomic_DNA"/>
</dbReference>
<feature type="compositionally biased region" description="Polar residues" evidence="4">
    <location>
        <begin position="185"/>
        <end position="196"/>
    </location>
</feature>
<evidence type="ECO:0000259" key="6">
    <source>
        <dbReference type="SMART" id="SM00811"/>
    </source>
</evidence>
<dbReference type="GO" id="GO:0005524">
    <property type="term" value="F:ATP binding"/>
    <property type="evidence" value="ECO:0007669"/>
    <property type="project" value="InterPro"/>
</dbReference>
<keyword evidence="5" id="KW-0812">Transmembrane</keyword>
<evidence type="ECO:0000256" key="5">
    <source>
        <dbReference type="SAM" id="Phobius"/>
    </source>
</evidence>
<evidence type="ECO:0000313" key="7">
    <source>
        <dbReference type="EMBL" id="OBZ74265.1"/>
    </source>
</evidence>
<dbReference type="AlphaFoldDB" id="A0A1C7MBI7"/>
<proteinExistence type="predicted"/>
<evidence type="ECO:0000256" key="1">
    <source>
        <dbReference type="ARBA" id="ARBA00022527"/>
    </source>
</evidence>
<evidence type="ECO:0000256" key="3">
    <source>
        <dbReference type="ARBA" id="ARBA00022777"/>
    </source>
</evidence>
<evidence type="ECO:0000256" key="4">
    <source>
        <dbReference type="SAM" id="MobiDB-lite"/>
    </source>
</evidence>
<dbReference type="Gene3D" id="3.20.200.10">
    <property type="entry name" value="MHCK/EF2 kinase"/>
    <property type="match status" value="1"/>
</dbReference>
<feature type="domain" description="Alpha-type protein kinase" evidence="6">
    <location>
        <begin position="569"/>
        <end position="788"/>
    </location>
</feature>
<dbReference type="STRING" id="5627.A0A1C7MBI7"/>
<comment type="caution">
    <text evidence="7">The sequence shown here is derived from an EMBL/GenBank/DDBJ whole genome shotgun (WGS) entry which is preliminary data.</text>
</comment>
<feature type="compositionally biased region" description="Polar residues" evidence="4">
    <location>
        <begin position="819"/>
        <end position="837"/>
    </location>
</feature>
<dbReference type="OMA" id="RTENWIR"/>